<evidence type="ECO:0000256" key="2">
    <source>
        <dbReference type="ARBA" id="ARBA00005689"/>
    </source>
</evidence>
<evidence type="ECO:0000256" key="7">
    <source>
        <dbReference type="ARBA" id="ARBA00023027"/>
    </source>
</evidence>
<dbReference type="InterPro" id="IPR007698">
    <property type="entry name" value="AlaDH/PNT_NAD(H)-bd"/>
</dbReference>
<keyword evidence="7" id="KW-0520">NAD</keyword>
<reference evidence="12" key="1">
    <citation type="submission" date="2005-07" db="EMBL/GenBank/DDBJ databases">
        <title>Complete sequence of Prochlorococcus marinus str. MIT 9312.</title>
        <authorList>
            <consortium name="US DOE Joint Genome Institute"/>
            <person name="Copeland A."/>
            <person name="Lucas S."/>
            <person name="Lapidus A."/>
            <person name="Barry K."/>
            <person name="Detter J.C."/>
            <person name="Glavina T."/>
            <person name="Hammon N."/>
            <person name="Israni S."/>
            <person name="Pitluck S."/>
            <person name="Thiel J."/>
            <person name="Schmutz J."/>
            <person name="Larimer F."/>
            <person name="Land M."/>
            <person name="Kyrpides N."/>
            <person name="Lykidis A."/>
            <person name="Richardson P."/>
        </authorList>
    </citation>
    <scope>NUCLEOTIDE SEQUENCE [LARGE SCALE GENOMIC DNA]</scope>
    <source>
        <strain evidence="12">MIT 9312</strain>
    </source>
</reference>
<evidence type="ECO:0000256" key="4">
    <source>
        <dbReference type="ARBA" id="ARBA00022741"/>
    </source>
</evidence>
<evidence type="ECO:0000256" key="8">
    <source>
        <dbReference type="ARBA" id="ARBA00048202"/>
    </source>
</evidence>
<comment type="function">
    <text evidence="1">The transhydrogenation between NADH and NADP is coupled to respiration and ATP hydrolysis and functions as a proton pump across the membrane.</text>
</comment>
<gene>
    <name evidence="11" type="ordered locus">PMT9312_1244</name>
</gene>
<dbReference type="PANTHER" id="PTHR10160:SF19">
    <property type="entry name" value="PROTON-TRANSLOCATING NAD(P)(+) TRANSHYDROGENASE"/>
    <property type="match status" value="1"/>
</dbReference>
<comment type="catalytic activity">
    <reaction evidence="8">
        <text>NAD(+) + NADPH + H(+)(in) = NADH + NADP(+) + H(+)(out)</text>
        <dbReference type="Rhea" id="RHEA:47992"/>
        <dbReference type="ChEBI" id="CHEBI:15378"/>
        <dbReference type="ChEBI" id="CHEBI:57540"/>
        <dbReference type="ChEBI" id="CHEBI:57783"/>
        <dbReference type="ChEBI" id="CHEBI:57945"/>
        <dbReference type="ChEBI" id="CHEBI:58349"/>
        <dbReference type="EC" id="7.1.1.1"/>
    </reaction>
</comment>
<dbReference type="Gene3D" id="3.40.50.720">
    <property type="entry name" value="NAD(P)-binding Rossmann-like Domain"/>
    <property type="match status" value="2"/>
</dbReference>
<organism evidence="11 12">
    <name type="scientific">Prochlorococcus marinus (strain MIT 9312)</name>
    <dbReference type="NCBI Taxonomy" id="74546"/>
    <lineage>
        <taxon>Bacteria</taxon>
        <taxon>Bacillati</taxon>
        <taxon>Cyanobacteriota</taxon>
        <taxon>Cyanophyceae</taxon>
        <taxon>Synechococcales</taxon>
        <taxon>Prochlorococcaceae</taxon>
        <taxon>Prochlorococcus</taxon>
    </lineage>
</organism>
<dbReference type="SUPFAM" id="SSF51735">
    <property type="entry name" value="NAD(P)-binding Rossmann-fold domains"/>
    <property type="match status" value="1"/>
</dbReference>
<dbReference type="SMART" id="SM01002">
    <property type="entry name" value="AlaDh_PNT_C"/>
    <property type="match status" value="1"/>
</dbReference>
<dbReference type="GO" id="GO:0006740">
    <property type="term" value="P:NADPH regeneration"/>
    <property type="evidence" value="ECO:0007669"/>
    <property type="project" value="TreeGrafter"/>
</dbReference>
<keyword evidence="11" id="KW-0560">Oxidoreductase</keyword>
<dbReference type="PANTHER" id="PTHR10160">
    <property type="entry name" value="NAD(P) TRANSHYDROGENASE"/>
    <property type="match status" value="1"/>
</dbReference>
<evidence type="ECO:0000259" key="10">
    <source>
        <dbReference type="SMART" id="SM01003"/>
    </source>
</evidence>
<sequence>MTFFNLYLVCKKINKLTKILIPSETSSGERRVSATPEAVKKLKSHGCDVYIESSAGKLSGFSDLSYEESGGTIISNLDQNIWGEADMIFCVQTPSEDNLIKLKNGAVLLGLLNPYGNKDLLKIINSNKISALSLELLPRISRAQSSDVLSSQANIAGYKAVLLAASELDRYFPMLMTAAGTVQPAKVVVLGGGVAGLQAVATAKRLGAIVFVSDIRPAVKEQVESLGARFIELPEVDEKPGEAGGYAKAVTPEFLSKQKATLTKYLSEADVAICTAQVLGKKAPVLIDSPMLEKMRPGAVVIDLAVSQGGNCEGTKSNETIIKDGVKLIGAGELPSSVPYDASSLYAKNLTSLITPFIKDGVIKLDKEDELISGCLLSDEGVVLQNKVFEN</sequence>
<dbReference type="SMART" id="SM01003">
    <property type="entry name" value="AlaDh_PNT_N"/>
    <property type="match status" value="1"/>
</dbReference>
<dbReference type="KEGG" id="pmi:PMT9312_1244"/>
<dbReference type="InterPro" id="IPR007886">
    <property type="entry name" value="AlaDH/PNT_N"/>
</dbReference>
<keyword evidence="5" id="KW-0521">NADP</keyword>
<dbReference type="HOGENOM" id="CLU_003376_2_1_3"/>
<keyword evidence="4" id="KW-0547">Nucleotide-binding</keyword>
<dbReference type="eggNOG" id="COG3288">
    <property type="taxonomic scope" value="Bacteria"/>
</dbReference>
<comment type="similarity">
    <text evidence="2">Belongs to the AlaDH/PNT family.</text>
</comment>
<dbReference type="InterPro" id="IPR008143">
    <property type="entry name" value="Ala_DH/PNT_CS2"/>
</dbReference>
<proteinExistence type="inferred from homology"/>
<evidence type="ECO:0000313" key="12">
    <source>
        <dbReference type="Proteomes" id="UP000002715"/>
    </source>
</evidence>
<dbReference type="AlphaFoldDB" id="Q319Z2"/>
<dbReference type="STRING" id="74546.PMT9312_1244"/>
<feature type="domain" description="Alanine dehydrogenase/pyridine nucleotide transhydrogenase N-terminal" evidence="10">
    <location>
        <begin position="20"/>
        <end position="156"/>
    </location>
</feature>
<dbReference type="SUPFAM" id="SSF52283">
    <property type="entry name" value="Formate/glycerate dehydrogenase catalytic domain-like"/>
    <property type="match status" value="1"/>
</dbReference>
<dbReference type="EMBL" id="CP000111">
    <property type="protein sequence ID" value="ABB50303.1"/>
    <property type="molecule type" value="Genomic_DNA"/>
</dbReference>
<evidence type="ECO:0000313" key="11">
    <source>
        <dbReference type="EMBL" id="ABB50303.1"/>
    </source>
</evidence>
<dbReference type="GO" id="GO:0005886">
    <property type="term" value="C:plasma membrane"/>
    <property type="evidence" value="ECO:0007669"/>
    <property type="project" value="TreeGrafter"/>
</dbReference>
<name>Q319Z2_PROM9</name>
<evidence type="ECO:0000256" key="1">
    <source>
        <dbReference type="ARBA" id="ARBA00003943"/>
    </source>
</evidence>
<dbReference type="InterPro" id="IPR036291">
    <property type="entry name" value="NAD(P)-bd_dom_sf"/>
</dbReference>
<evidence type="ECO:0000256" key="3">
    <source>
        <dbReference type="ARBA" id="ARBA00012943"/>
    </source>
</evidence>
<dbReference type="GO" id="GO:0008750">
    <property type="term" value="F:proton-translocating NAD(P)+ transhydrogenase activity"/>
    <property type="evidence" value="ECO:0007669"/>
    <property type="project" value="UniProtKB-EC"/>
</dbReference>
<evidence type="ECO:0000256" key="6">
    <source>
        <dbReference type="ARBA" id="ARBA00022967"/>
    </source>
</evidence>
<dbReference type="Proteomes" id="UP000002715">
    <property type="component" value="Chromosome"/>
</dbReference>
<dbReference type="GO" id="GO:0050661">
    <property type="term" value="F:NADP binding"/>
    <property type="evidence" value="ECO:0007669"/>
    <property type="project" value="TreeGrafter"/>
</dbReference>
<dbReference type="Pfam" id="PF05222">
    <property type="entry name" value="AlaDh_PNT_N"/>
    <property type="match status" value="1"/>
</dbReference>
<accession>Q319Z2</accession>
<dbReference type="Pfam" id="PF01262">
    <property type="entry name" value="AlaDh_PNT_C"/>
    <property type="match status" value="1"/>
</dbReference>
<evidence type="ECO:0000259" key="9">
    <source>
        <dbReference type="SMART" id="SM01002"/>
    </source>
</evidence>
<dbReference type="PROSITE" id="PS00837">
    <property type="entry name" value="ALADH_PNT_2"/>
    <property type="match status" value="1"/>
</dbReference>
<evidence type="ECO:0000256" key="5">
    <source>
        <dbReference type="ARBA" id="ARBA00022857"/>
    </source>
</evidence>
<protein>
    <recommendedName>
        <fullName evidence="3">proton-translocating NAD(P)(+) transhydrogenase</fullName>
        <ecNumber evidence="3">7.1.1.1</ecNumber>
    </recommendedName>
</protein>
<feature type="domain" description="Alanine dehydrogenase/pyridine nucleotide transhydrogenase NAD(H)-binding" evidence="9">
    <location>
        <begin position="165"/>
        <end position="330"/>
    </location>
</feature>
<dbReference type="EC" id="7.1.1.1" evidence="3"/>
<dbReference type="CDD" id="cd05304">
    <property type="entry name" value="Rubrum_tdh"/>
    <property type="match status" value="1"/>
</dbReference>
<dbReference type="GO" id="GO:0016491">
    <property type="term" value="F:oxidoreductase activity"/>
    <property type="evidence" value="ECO:0007669"/>
    <property type="project" value="UniProtKB-KW"/>
</dbReference>
<keyword evidence="6" id="KW-1278">Translocase</keyword>